<dbReference type="InterPro" id="IPR043502">
    <property type="entry name" value="DNA/RNA_pol_sf"/>
</dbReference>
<dbReference type="SUPFAM" id="SSF56672">
    <property type="entry name" value="DNA/RNA polymerases"/>
    <property type="match status" value="1"/>
</dbReference>
<dbReference type="GO" id="GO:0008270">
    <property type="term" value="F:zinc ion binding"/>
    <property type="evidence" value="ECO:0007669"/>
    <property type="project" value="InterPro"/>
</dbReference>
<dbReference type="SUPFAM" id="SSF57756">
    <property type="entry name" value="Retrovirus zinc finger-like domains"/>
    <property type="match status" value="1"/>
</dbReference>
<evidence type="ECO:0000313" key="3">
    <source>
        <dbReference type="EMBL" id="GEZ13491.1"/>
    </source>
</evidence>
<organism evidence="3">
    <name type="scientific">Tanacetum cinerariifolium</name>
    <name type="common">Dalmatian daisy</name>
    <name type="synonym">Chrysanthemum cinerariifolium</name>
    <dbReference type="NCBI Taxonomy" id="118510"/>
    <lineage>
        <taxon>Eukaryota</taxon>
        <taxon>Viridiplantae</taxon>
        <taxon>Streptophyta</taxon>
        <taxon>Embryophyta</taxon>
        <taxon>Tracheophyta</taxon>
        <taxon>Spermatophyta</taxon>
        <taxon>Magnoliopsida</taxon>
        <taxon>eudicotyledons</taxon>
        <taxon>Gunneridae</taxon>
        <taxon>Pentapetalae</taxon>
        <taxon>asterids</taxon>
        <taxon>campanulids</taxon>
        <taxon>Asterales</taxon>
        <taxon>Asteraceae</taxon>
        <taxon>Asteroideae</taxon>
        <taxon>Anthemideae</taxon>
        <taxon>Anthemidinae</taxon>
        <taxon>Tanacetum</taxon>
    </lineage>
</organism>
<comment type="caution">
    <text evidence="3">The sequence shown here is derived from an EMBL/GenBank/DDBJ whole genome shotgun (WGS) entry which is preliminary data.</text>
</comment>
<dbReference type="InterPro" id="IPR036875">
    <property type="entry name" value="Znf_CCHC_sf"/>
</dbReference>
<protein>
    <submittedName>
        <fullName evidence="3">Copia protein</fullName>
    </submittedName>
</protein>
<dbReference type="PANTHER" id="PTHR11439">
    <property type="entry name" value="GAG-POL-RELATED RETROTRANSPOSON"/>
    <property type="match status" value="1"/>
</dbReference>
<feature type="region of interest" description="Disordered" evidence="1">
    <location>
        <begin position="573"/>
        <end position="593"/>
    </location>
</feature>
<evidence type="ECO:0000259" key="2">
    <source>
        <dbReference type="Pfam" id="PF07727"/>
    </source>
</evidence>
<dbReference type="InterPro" id="IPR013103">
    <property type="entry name" value="RVT_2"/>
</dbReference>
<dbReference type="Pfam" id="PF07727">
    <property type="entry name" value="RVT_2"/>
    <property type="match status" value="1"/>
</dbReference>
<dbReference type="GO" id="GO:0003676">
    <property type="term" value="F:nucleic acid binding"/>
    <property type="evidence" value="ECO:0007669"/>
    <property type="project" value="InterPro"/>
</dbReference>
<gene>
    <name evidence="3" type="ORF">Tci_485464</name>
</gene>
<feature type="non-terminal residue" evidence="3">
    <location>
        <position position="709"/>
    </location>
</feature>
<sequence>MDVWVLVPIPDNISPLTFKWIFKNKHDEEQTIIRNKSRLVVRGYRQEEGLDFEESFAPVARMEAIRIFLTYAAHKSFTVFQMDVKTAFLHGSLKEDVYVCQPEGFIDVDHPSHVYKLKKALYGLKQAPRAWYDELSTFLLQNNFFKGTIDPTLFIRRFHDDILVVQDSGFKLTGFSYADYVGCKDSFKSTFDGAQFLRKKLVSWSSKKQDCTALSTAKAEYVSLSASIDISCNPIQHSRTKHIAIRYHFIKEHVEKGMIELYFVKTDYQLADIFTKALPADRFNYLVRRLARAGGIYPGTLPLDRVEVLVMNGNPSRVNIKQLCGRIQQYLQNEHYALWEVIEFGDSYQAHPKESGKGSASESSAKKKGRTIAITTEDMQKRRNDVKARKTLLLALPYEHQLRFSKYETAQELLQAIVSHLEFMNVEIKQDDLYKKFLTSLAPEWIMYTIVWRNRDDLDTLSLDDVYNHLKVYEPEVQKKSESNSQNMAFISSTNTSSGIGDINTASVPTASTQVSTASADVAVASISHDTIKKTGKKITMQGTDVAGFDKSKVEFFNCHKVGHFARECKAPMSQDRGRRENYKQGSKEEESAPKALKALTEFALMAKSISSSKNEIRGLEFDVESKIKYPMNELEQVKKEKEGLDSKLTGFQSASNDLDTLLGSQRSDKNKEGLGYSVVPVGNKMHKAFPQLGESSHWQYKFPLPVEG</sequence>
<dbReference type="PANTHER" id="PTHR11439:SF495">
    <property type="entry name" value="REVERSE TRANSCRIPTASE, RNA-DEPENDENT DNA POLYMERASE-RELATED"/>
    <property type="match status" value="1"/>
</dbReference>
<dbReference type="AlphaFoldDB" id="A0A699I6Y8"/>
<accession>A0A699I6Y8</accession>
<reference evidence="3" key="1">
    <citation type="journal article" date="2019" name="Sci. Rep.">
        <title>Draft genome of Tanacetum cinerariifolium, the natural source of mosquito coil.</title>
        <authorList>
            <person name="Yamashiro T."/>
            <person name="Shiraishi A."/>
            <person name="Satake H."/>
            <person name="Nakayama K."/>
        </authorList>
    </citation>
    <scope>NUCLEOTIDE SEQUENCE</scope>
</reference>
<dbReference type="EMBL" id="BKCJ010244459">
    <property type="protein sequence ID" value="GEZ13491.1"/>
    <property type="molecule type" value="Genomic_DNA"/>
</dbReference>
<feature type="domain" description="Reverse transcriptase Ty1/copia-type" evidence="2">
    <location>
        <begin position="2"/>
        <end position="165"/>
    </location>
</feature>
<proteinExistence type="predicted"/>
<name>A0A699I6Y8_TANCI</name>
<evidence type="ECO:0000256" key="1">
    <source>
        <dbReference type="SAM" id="MobiDB-lite"/>
    </source>
</evidence>
<dbReference type="CDD" id="cd09272">
    <property type="entry name" value="RNase_HI_RT_Ty1"/>
    <property type="match status" value="1"/>
</dbReference>